<evidence type="ECO:0000256" key="4">
    <source>
        <dbReference type="PROSITE-ProRule" id="PRU01248"/>
    </source>
</evidence>
<dbReference type="Pfam" id="PF14657">
    <property type="entry name" value="Arm-DNA-bind_4"/>
    <property type="match status" value="1"/>
</dbReference>
<evidence type="ECO:0000259" key="6">
    <source>
        <dbReference type="PROSITE" id="PS51900"/>
    </source>
</evidence>
<dbReference type="SUPFAM" id="SSF56349">
    <property type="entry name" value="DNA breaking-rejoining enzymes"/>
    <property type="match status" value="1"/>
</dbReference>
<gene>
    <name evidence="7" type="ORF">OCV66_07075</name>
</gene>
<dbReference type="InterPro" id="IPR002104">
    <property type="entry name" value="Integrase_catalytic"/>
</dbReference>
<evidence type="ECO:0000256" key="1">
    <source>
        <dbReference type="ARBA" id="ARBA00008857"/>
    </source>
</evidence>
<dbReference type="CDD" id="cd01189">
    <property type="entry name" value="INT_ICEBs1_C_like"/>
    <property type="match status" value="1"/>
</dbReference>
<proteinExistence type="inferred from homology"/>
<dbReference type="InterPro" id="IPR050090">
    <property type="entry name" value="Tyrosine_recombinase_XerCD"/>
</dbReference>
<evidence type="ECO:0000259" key="5">
    <source>
        <dbReference type="PROSITE" id="PS51898"/>
    </source>
</evidence>
<reference evidence="7 8" key="1">
    <citation type="journal article" date="2021" name="ISME Commun">
        <title>Automated analysis of genomic sequences facilitates high-throughput and comprehensive description of bacteria.</title>
        <authorList>
            <person name="Hitch T.C.A."/>
        </authorList>
    </citation>
    <scope>NUCLEOTIDE SEQUENCE [LARGE SCALE GENOMIC DNA]</scope>
    <source>
        <strain evidence="7 8">Sanger_34</strain>
    </source>
</reference>
<dbReference type="EMBL" id="JAOQJE010000005">
    <property type="protein sequence ID" value="MCU6788853.1"/>
    <property type="molecule type" value="Genomic_DNA"/>
</dbReference>
<dbReference type="Gene3D" id="1.10.150.130">
    <property type="match status" value="1"/>
</dbReference>
<dbReference type="Pfam" id="PF00589">
    <property type="entry name" value="Phage_integrase"/>
    <property type="match status" value="1"/>
</dbReference>
<dbReference type="Proteomes" id="UP001652397">
    <property type="component" value="Unassembled WGS sequence"/>
</dbReference>
<organism evidence="7 8">
    <name type="scientific">Agathobaculum ammoniilyticum</name>
    <dbReference type="NCBI Taxonomy" id="2981778"/>
    <lineage>
        <taxon>Bacteria</taxon>
        <taxon>Bacillati</taxon>
        <taxon>Bacillota</taxon>
        <taxon>Clostridia</taxon>
        <taxon>Eubacteriales</taxon>
        <taxon>Butyricicoccaceae</taxon>
        <taxon>Agathobaculum</taxon>
    </lineage>
</organism>
<keyword evidence="8" id="KW-1185">Reference proteome</keyword>
<protein>
    <submittedName>
        <fullName evidence="7">Site-specific integrase</fullName>
    </submittedName>
</protein>
<dbReference type="PANTHER" id="PTHR30349">
    <property type="entry name" value="PHAGE INTEGRASE-RELATED"/>
    <property type="match status" value="1"/>
</dbReference>
<dbReference type="InterPro" id="IPR028259">
    <property type="entry name" value="AP2-like_int_N"/>
</dbReference>
<evidence type="ECO:0000313" key="7">
    <source>
        <dbReference type="EMBL" id="MCU6788853.1"/>
    </source>
</evidence>
<dbReference type="InterPro" id="IPR013762">
    <property type="entry name" value="Integrase-like_cat_sf"/>
</dbReference>
<comment type="caution">
    <text evidence="7">The sequence shown here is derived from an EMBL/GenBank/DDBJ whole genome shotgun (WGS) entry which is preliminary data.</text>
</comment>
<dbReference type="InterPro" id="IPR010998">
    <property type="entry name" value="Integrase_recombinase_N"/>
</dbReference>
<evidence type="ECO:0000256" key="3">
    <source>
        <dbReference type="ARBA" id="ARBA00023172"/>
    </source>
</evidence>
<dbReference type="PROSITE" id="PS51898">
    <property type="entry name" value="TYR_RECOMBINASE"/>
    <property type="match status" value="1"/>
</dbReference>
<dbReference type="InterPro" id="IPR011010">
    <property type="entry name" value="DNA_brk_join_enz"/>
</dbReference>
<dbReference type="PROSITE" id="PS51900">
    <property type="entry name" value="CB"/>
    <property type="match status" value="1"/>
</dbReference>
<feature type="domain" description="Core-binding (CB)" evidence="6">
    <location>
        <begin position="57"/>
        <end position="145"/>
    </location>
</feature>
<dbReference type="Gene3D" id="1.10.443.10">
    <property type="entry name" value="Intergrase catalytic core"/>
    <property type="match status" value="1"/>
</dbReference>
<dbReference type="InterPro" id="IPR044068">
    <property type="entry name" value="CB"/>
</dbReference>
<keyword evidence="2 4" id="KW-0238">DNA-binding</keyword>
<feature type="domain" description="Tyr recombinase" evidence="5">
    <location>
        <begin position="167"/>
        <end position="358"/>
    </location>
</feature>
<comment type="similarity">
    <text evidence="1">Belongs to the 'phage' integrase family.</text>
</comment>
<dbReference type="PANTHER" id="PTHR30349:SF64">
    <property type="entry name" value="PROPHAGE INTEGRASE INTD-RELATED"/>
    <property type="match status" value="1"/>
</dbReference>
<evidence type="ECO:0000256" key="2">
    <source>
        <dbReference type="ARBA" id="ARBA00023125"/>
    </source>
</evidence>
<dbReference type="RefSeq" id="WP_147573994.1">
    <property type="nucleotide sequence ID" value="NZ_JAOQJE010000005.1"/>
</dbReference>
<sequence length="377" mass="42700">MVQKEKSGWSARASWYDEAGNRKRKLKTGFPTKKAALEWERQYIESHAGRPADADTMTVQQLLAAYIEACKMRGRAANTIRGYEGCAALLNNELGAVPISKLNRIRVETAYANIAQMTTKKGKPMRRGTIAYAHRVLKAACNYAVESKLMQDNPCAKAILPQETEPFHASVIKPEDARKILEALPEYDEQLYLVVLLCVVYGLRRGEALGLRWADIDFKNDTITVSGQYTYDGDKKTVWTPKLKTSSSHRVMYLVPYIKDVLQAVRQAFPRDRIVQYVCELDGRLPSPNAITRRWYAFRRQMGYDSVRIHDLRHSAAMMMIHSGADLNTVKNLLGHTKIETTQRYLHEDFDTTAAASKRVIEGIFPTIPAKEIAAEK</sequence>
<evidence type="ECO:0000313" key="8">
    <source>
        <dbReference type="Proteomes" id="UP001652397"/>
    </source>
</evidence>
<accession>A0ABT2U2L3</accession>
<name>A0ABT2U2L3_9FIRM</name>
<keyword evidence="3" id="KW-0233">DNA recombination</keyword>